<feature type="compositionally biased region" description="Basic and acidic residues" evidence="1">
    <location>
        <begin position="50"/>
        <end position="62"/>
    </location>
</feature>
<protein>
    <submittedName>
        <fullName evidence="2">Uncharacterized protein</fullName>
    </submittedName>
</protein>
<sequence>MENASSPSASKSESAIAQTADRIMPYAVRMLWLVEFLRLHGGGLTAPPSRFEKSLQEPPKNR</sequence>
<accession>I5C0C4</accession>
<name>I5C0C4_9HYPH</name>
<proteinExistence type="predicted"/>
<reference evidence="2 3" key="1">
    <citation type="journal article" date="2012" name="J. Bacteriol.">
        <title>Genome Sequence of Nitratireductor aquibiodomus Strain RA22.</title>
        <authorList>
            <person name="Singh A."/>
            <person name="Jangir P.K."/>
            <person name="Kumari C."/>
            <person name="Sharma R."/>
        </authorList>
    </citation>
    <scope>NUCLEOTIDE SEQUENCE [LARGE SCALE GENOMIC DNA]</scope>
    <source>
        <strain evidence="2 3">RA22</strain>
    </source>
</reference>
<evidence type="ECO:0000313" key="2">
    <source>
        <dbReference type="EMBL" id="EIM75276.1"/>
    </source>
</evidence>
<evidence type="ECO:0000256" key="1">
    <source>
        <dbReference type="SAM" id="MobiDB-lite"/>
    </source>
</evidence>
<organism evidence="2 3">
    <name type="scientific">Nitratireductor aquibiodomus RA22</name>
    <dbReference type="NCBI Taxonomy" id="1189611"/>
    <lineage>
        <taxon>Bacteria</taxon>
        <taxon>Pseudomonadati</taxon>
        <taxon>Pseudomonadota</taxon>
        <taxon>Alphaproteobacteria</taxon>
        <taxon>Hyphomicrobiales</taxon>
        <taxon>Phyllobacteriaceae</taxon>
        <taxon>Nitratireductor</taxon>
    </lineage>
</organism>
<feature type="region of interest" description="Disordered" evidence="1">
    <location>
        <begin position="43"/>
        <end position="62"/>
    </location>
</feature>
<evidence type="ECO:0000313" key="3">
    <source>
        <dbReference type="Proteomes" id="UP000004622"/>
    </source>
</evidence>
<dbReference type="AlphaFoldDB" id="I5C0C4"/>
<dbReference type="Proteomes" id="UP000004622">
    <property type="component" value="Unassembled WGS sequence"/>
</dbReference>
<comment type="caution">
    <text evidence="2">The sequence shown here is derived from an EMBL/GenBank/DDBJ whole genome shotgun (WGS) entry which is preliminary data.</text>
</comment>
<gene>
    <name evidence="2" type="ORF">A33O_08501</name>
</gene>
<dbReference type="EMBL" id="AJXZ01000020">
    <property type="protein sequence ID" value="EIM75276.1"/>
    <property type="molecule type" value="Genomic_DNA"/>
</dbReference>